<gene>
    <name evidence="12" type="ORF">LAQU0_S11e01794g</name>
</gene>
<keyword evidence="4" id="KW-0812">Transmembrane</keyword>
<keyword evidence="10" id="KW-0675">Receptor</keyword>
<evidence type="ECO:0000256" key="1">
    <source>
        <dbReference type="ARBA" id="ARBA00004389"/>
    </source>
</evidence>
<evidence type="ECO:0000256" key="7">
    <source>
        <dbReference type="ARBA" id="ARBA00022989"/>
    </source>
</evidence>
<name>A0A0P1KWL5_9SACH</name>
<evidence type="ECO:0000256" key="3">
    <source>
        <dbReference type="ARBA" id="ARBA00020256"/>
    </source>
</evidence>
<comment type="subcellular location">
    <subcellularLocation>
        <location evidence="1">Endoplasmic reticulum membrane</location>
        <topology evidence="1">Single-pass membrane protein</topology>
    </subcellularLocation>
</comment>
<dbReference type="InterPro" id="IPR027417">
    <property type="entry name" value="P-loop_NTPase"/>
</dbReference>
<organism evidence="12 13">
    <name type="scientific">Lachancea quebecensis</name>
    <dbReference type="NCBI Taxonomy" id="1654605"/>
    <lineage>
        <taxon>Eukaryota</taxon>
        <taxon>Fungi</taxon>
        <taxon>Dikarya</taxon>
        <taxon>Ascomycota</taxon>
        <taxon>Saccharomycotina</taxon>
        <taxon>Saccharomycetes</taxon>
        <taxon>Saccharomycetales</taxon>
        <taxon>Saccharomycetaceae</taxon>
        <taxon>Lachancea</taxon>
    </lineage>
</organism>
<dbReference type="InterPro" id="IPR019009">
    <property type="entry name" value="SRP_receptor_beta_su"/>
</dbReference>
<comment type="similarity">
    <text evidence="2">Belongs to the SRP receptor beta subunit family.</text>
</comment>
<keyword evidence="5" id="KW-0547">Nucleotide-binding</keyword>
<proteinExistence type="inferred from homology"/>
<reference evidence="13" key="1">
    <citation type="submission" date="2015-10" db="EMBL/GenBank/DDBJ databases">
        <authorList>
            <person name="Devillers H."/>
        </authorList>
    </citation>
    <scope>NUCLEOTIDE SEQUENCE [LARGE SCALE GENOMIC DNA]</scope>
</reference>
<evidence type="ECO:0000256" key="2">
    <source>
        <dbReference type="ARBA" id="ARBA00005619"/>
    </source>
</evidence>
<feature type="signal peptide" evidence="11">
    <location>
        <begin position="1"/>
        <end position="30"/>
    </location>
</feature>
<evidence type="ECO:0000256" key="4">
    <source>
        <dbReference type="ARBA" id="ARBA00022692"/>
    </source>
</evidence>
<evidence type="ECO:0000313" key="13">
    <source>
        <dbReference type="Proteomes" id="UP000236544"/>
    </source>
</evidence>
<dbReference type="Gene3D" id="3.40.50.300">
    <property type="entry name" value="P-loop containing nucleotide triphosphate hydrolases"/>
    <property type="match status" value="1"/>
</dbReference>
<dbReference type="AlphaFoldDB" id="A0A0P1KWL5"/>
<evidence type="ECO:0000256" key="8">
    <source>
        <dbReference type="ARBA" id="ARBA00023134"/>
    </source>
</evidence>
<keyword evidence="8" id="KW-0342">GTP-binding</keyword>
<dbReference type="GO" id="GO:0005789">
    <property type="term" value="C:endoplasmic reticulum membrane"/>
    <property type="evidence" value="ECO:0007669"/>
    <property type="project" value="UniProtKB-SubCell"/>
</dbReference>
<evidence type="ECO:0000256" key="11">
    <source>
        <dbReference type="SAM" id="SignalP"/>
    </source>
</evidence>
<evidence type="ECO:0000256" key="10">
    <source>
        <dbReference type="ARBA" id="ARBA00023170"/>
    </source>
</evidence>
<keyword evidence="11" id="KW-0732">Signal</keyword>
<keyword evidence="7" id="KW-1133">Transmembrane helix</keyword>
<evidence type="ECO:0000256" key="5">
    <source>
        <dbReference type="ARBA" id="ARBA00022741"/>
    </source>
</evidence>
<evidence type="ECO:0000256" key="6">
    <source>
        <dbReference type="ARBA" id="ARBA00022824"/>
    </source>
</evidence>
<feature type="chain" id="PRO_5006066539" description="Signal recognition particle receptor subunit beta" evidence="11">
    <location>
        <begin position="31"/>
        <end position="259"/>
    </location>
</feature>
<evidence type="ECO:0000256" key="9">
    <source>
        <dbReference type="ARBA" id="ARBA00023136"/>
    </source>
</evidence>
<keyword evidence="13" id="KW-1185">Reference proteome</keyword>
<dbReference type="GO" id="GO:0005525">
    <property type="term" value="F:GTP binding"/>
    <property type="evidence" value="ECO:0007669"/>
    <property type="project" value="UniProtKB-KW"/>
</dbReference>
<keyword evidence="6" id="KW-0256">Endoplasmic reticulum</keyword>
<dbReference type="CDD" id="cd04105">
    <property type="entry name" value="SR_beta"/>
    <property type="match status" value="1"/>
</dbReference>
<accession>A0A0P1KWL5</accession>
<dbReference type="EMBL" id="LN890568">
    <property type="protein sequence ID" value="CUS23677.1"/>
    <property type="molecule type" value="Genomic_DNA"/>
</dbReference>
<sequence>MLELSNTVLVALLIVLISSAVLLIVQKNSANVIPGYKVSNRDPTFIIAGPSSSGKTSLFNLLTTDAQKPTVMSQEPNVAEDYMLPSTAKSFRFKLMEFPGHLKLRYRLYDTLKDSSSLKGLIFVVDSTVDPQKLTETAEFLYEILGLTERFPDGVDILIACNKSESFSARPPLKIRDALEKEIGKIIERRARSLASVKKADTTSGVEDEDGAMPQSVEFQGNHEFKFDALDGNVDALDGSVLKGQVEKWECWIDERAVN</sequence>
<dbReference type="SUPFAM" id="SSF52540">
    <property type="entry name" value="P-loop containing nucleoside triphosphate hydrolases"/>
    <property type="match status" value="1"/>
</dbReference>
<dbReference type="Pfam" id="PF09439">
    <property type="entry name" value="SRPRB"/>
    <property type="match status" value="1"/>
</dbReference>
<keyword evidence="9" id="KW-0472">Membrane</keyword>
<dbReference type="OrthoDB" id="41266at2759"/>
<dbReference type="Proteomes" id="UP000236544">
    <property type="component" value="Unassembled WGS sequence"/>
</dbReference>
<evidence type="ECO:0000313" key="12">
    <source>
        <dbReference type="EMBL" id="CUS23677.1"/>
    </source>
</evidence>
<protein>
    <recommendedName>
        <fullName evidence="3">Signal recognition particle receptor subunit beta</fullName>
    </recommendedName>
</protein>